<dbReference type="Pfam" id="PF02958">
    <property type="entry name" value="EcKL"/>
    <property type="match status" value="1"/>
</dbReference>
<dbReference type="SMART" id="SM00587">
    <property type="entry name" value="CHK"/>
    <property type="match status" value="1"/>
</dbReference>
<dbReference type="SUPFAM" id="SSF56112">
    <property type="entry name" value="Protein kinase-like (PK-like)"/>
    <property type="match status" value="1"/>
</dbReference>
<dbReference type="InterPro" id="IPR004119">
    <property type="entry name" value="EcKL"/>
</dbReference>
<proteinExistence type="predicted"/>
<keyword evidence="3" id="KW-1185">Reference proteome</keyword>
<name>A0ABM5HHR3_DRORH</name>
<evidence type="ECO:0000259" key="1">
    <source>
        <dbReference type="SMART" id="SM00587"/>
    </source>
</evidence>
<dbReference type="EnsemblMetazoa" id="XM_017125051.2">
    <property type="protein sequence ID" value="XP_016980540.2"/>
    <property type="gene ID" value="LOC108045664"/>
</dbReference>
<protein>
    <recommendedName>
        <fullName evidence="1">CHK kinase-like domain-containing protein</fullName>
    </recommendedName>
</protein>
<evidence type="ECO:0000313" key="3">
    <source>
        <dbReference type="Proteomes" id="UP001652680"/>
    </source>
</evidence>
<dbReference type="Proteomes" id="UP001652680">
    <property type="component" value="Unassembled WGS sequence"/>
</dbReference>
<dbReference type="InterPro" id="IPR011009">
    <property type="entry name" value="Kinase-like_dom_sf"/>
</dbReference>
<sequence>MAASKIPDWFSAELFEDVLKSSVEGYSKVRSFKAESGSAAGDNYATIMLRVNIEVELQDGTTKQVSYMVKLPHQNDVYKEMMKHTNIFEIERTMYNEVVPEMEAIYRAAGVEVTFGAKSYDLGAKSYDLRDAKSEYIALEDLCTKGFKNVNRLEGLDQAHTERVLRKLAQWHAVTAVRIDTKGQYPEIVLKGFFKEENKPMMNEMMNGMGQIFLKCCATYEGNEAYIEKIKALKPVVIDEMFRLGEVDPTDFNVLNHGDSWSNNIMFQYDDFGQIKEVYMVDYQVSKYGSVAQDLLYFLISSTKLEDKLSKFDYYIKVYHDNLVEHLKILKYSKPVPSLRDIHKTLFKYGLFAYSVATGVMAAVLVDPTENASFENFVGDSAEGVDFQMQMYNNARYRKHIQAILPWLLNRGALDIN</sequence>
<dbReference type="RefSeq" id="XP_016980540.2">
    <property type="nucleotide sequence ID" value="XM_017125051.2"/>
</dbReference>
<reference evidence="2" key="2">
    <citation type="submission" date="2025-05" db="UniProtKB">
        <authorList>
            <consortium name="EnsemblMetazoa"/>
        </authorList>
    </citation>
    <scope>IDENTIFICATION</scope>
</reference>
<reference evidence="3" key="1">
    <citation type="journal article" date="2021" name="Elife">
        <title>Highly contiguous assemblies of 101 drosophilid genomes.</title>
        <authorList>
            <person name="Kim B.Y."/>
            <person name="Wang J.R."/>
            <person name="Miller D.E."/>
            <person name="Barmina O."/>
            <person name="Delaney E."/>
            <person name="Thompson A."/>
            <person name="Comeault A.A."/>
            <person name="Peede D."/>
            <person name="D'Agostino E.R."/>
            <person name="Pelaez J."/>
            <person name="Aguilar J.M."/>
            <person name="Haji D."/>
            <person name="Matsunaga T."/>
            <person name="Armstrong E.E."/>
            <person name="Zych M."/>
            <person name="Ogawa Y."/>
            <person name="Stamenkovic-Radak M."/>
            <person name="Jelic M."/>
            <person name="Veselinovic M.S."/>
            <person name="Tanaskovic M."/>
            <person name="Eric P."/>
            <person name="Gao J.J."/>
            <person name="Katoh T.K."/>
            <person name="Toda M.J."/>
            <person name="Watabe H."/>
            <person name="Watada M."/>
            <person name="Davis J.S."/>
            <person name="Moyle L.C."/>
            <person name="Manoli G."/>
            <person name="Bertolini E."/>
            <person name="Kostal V."/>
            <person name="Hawley R.S."/>
            <person name="Takahashi A."/>
            <person name="Jones C.D."/>
            <person name="Price D.K."/>
            <person name="Whiteman N."/>
            <person name="Kopp A."/>
            <person name="Matute D.R."/>
            <person name="Petrov D.A."/>
        </authorList>
    </citation>
    <scope>NUCLEOTIDE SEQUENCE [LARGE SCALE GENOMIC DNA]</scope>
</reference>
<dbReference type="PANTHER" id="PTHR11012:SF6">
    <property type="entry name" value="CHK DOMAIN OV1-RELATED"/>
    <property type="match status" value="1"/>
</dbReference>
<accession>A0ABM5HHR3</accession>
<dbReference type="GeneID" id="108045664"/>
<dbReference type="InterPro" id="IPR015897">
    <property type="entry name" value="CHK_kinase-like"/>
</dbReference>
<organism evidence="2 3">
    <name type="scientific">Drosophila rhopaloa</name>
    <name type="common">Fruit fly</name>
    <dbReference type="NCBI Taxonomy" id="1041015"/>
    <lineage>
        <taxon>Eukaryota</taxon>
        <taxon>Metazoa</taxon>
        <taxon>Ecdysozoa</taxon>
        <taxon>Arthropoda</taxon>
        <taxon>Hexapoda</taxon>
        <taxon>Insecta</taxon>
        <taxon>Pterygota</taxon>
        <taxon>Neoptera</taxon>
        <taxon>Endopterygota</taxon>
        <taxon>Diptera</taxon>
        <taxon>Brachycera</taxon>
        <taxon>Muscomorpha</taxon>
        <taxon>Ephydroidea</taxon>
        <taxon>Drosophilidae</taxon>
        <taxon>Drosophila</taxon>
        <taxon>Sophophora</taxon>
    </lineage>
</organism>
<dbReference type="PANTHER" id="PTHR11012">
    <property type="entry name" value="PROTEIN KINASE-LIKE DOMAIN-CONTAINING"/>
    <property type="match status" value="1"/>
</dbReference>
<feature type="domain" description="CHK kinase-like" evidence="1">
    <location>
        <begin position="137"/>
        <end position="329"/>
    </location>
</feature>
<dbReference type="Gene3D" id="3.90.1200.10">
    <property type="match status" value="1"/>
</dbReference>
<evidence type="ECO:0000313" key="2">
    <source>
        <dbReference type="EnsemblMetazoa" id="XP_016980540.2"/>
    </source>
</evidence>